<sequence length="57" mass="6667">MALARRRAACRRTALRSELHPVVFPSYLLHQKPYMCFLLNSTPDQLKTHSAHHCHRV</sequence>
<name>A0A0E9VI03_ANGAN</name>
<evidence type="ECO:0000313" key="1">
    <source>
        <dbReference type="EMBL" id="JAH77641.1"/>
    </source>
</evidence>
<reference evidence="1" key="1">
    <citation type="submission" date="2014-11" db="EMBL/GenBank/DDBJ databases">
        <authorList>
            <person name="Amaro Gonzalez C."/>
        </authorList>
    </citation>
    <scope>NUCLEOTIDE SEQUENCE</scope>
</reference>
<accession>A0A0E9VI03</accession>
<reference evidence="1" key="2">
    <citation type="journal article" date="2015" name="Fish Shellfish Immunol.">
        <title>Early steps in the European eel (Anguilla anguilla)-Vibrio vulnificus interaction in the gills: Role of the RtxA13 toxin.</title>
        <authorList>
            <person name="Callol A."/>
            <person name="Pajuelo D."/>
            <person name="Ebbesson L."/>
            <person name="Teles M."/>
            <person name="MacKenzie S."/>
            <person name="Amaro C."/>
        </authorList>
    </citation>
    <scope>NUCLEOTIDE SEQUENCE</scope>
</reference>
<protein>
    <submittedName>
        <fullName evidence="1">Uncharacterized protein</fullName>
    </submittedName>
</protein>
<proteinExistence type="predicted"/>
<dbReference type="EMBL" id="GBXM01030936">
    <property type="protein sequence ID" value="JAH77641.1"/>
    <property type="molecule type" value="Transcribed_RNA"/>
</dbReference>
<dbReference type="AlphaFoldDB" id="A0A0E9VI03"/>
<organism evidence="1">
    <name type="scientific">Anguilla anguilla</name>
    <name type="common">European freshwater eel</name>
    <name type="synonym">Muraena anguilla</name>
    <dbReference type="NCBI Taxonomy" id="7936"/>
    <lineage>
        <taxon>Eukaryota</taxon>
        <taxon>Metazoa</taxon>
        <taxon>Chordata</taxon>
        <taxon>Craniata</taxon>
        <taxon>Vertebrata</taxon>
        <taxon>Euteleostomi</taxon>
        <taxon>Actinopterygii</taxon>
        <taxon>Neopterygii</taxon>
        <taxon>Teleostei</taxon>
        <taxon>Anguilliformes</taxon>
        <taxon>Anguillidae</taxon>
        <taxon>Anguilla</taxon>
    </lineage>
</organism>